<dbReference type="GO" id="GO:0006284">
    <property type="term" value="P:base-excision repair"/>
    <property type="evidence" value="ECO:0007669"/>
    <property type="project" value="InterPro"/>
</dbReference>
<dbReference type="GO" id="GO:0003905">
    <property type="term" value="F:alkylbase DNA N-glycosylase activity"/>
    <property type="evidence" value="ECO:0007669"/>
    <property type="project" value="UniProtKB-EC"/>
</dbReference>
<evidence type="ECO:0000256" key="3">
    <source>
        <dbReference type="ARBA" id="ARBA00009232"/>
    </source>
</evidence>
<dbReference type="GO" id="GO:0003677">
    <property type="term" value="F:DNA binding"/>
    <property type="evidence" value="ECO:0007669"/>
    <property type="project" value="InterPro"/>
</dbReference>
<dbReference type="CDD" id="cd00540">
    <property type="entry name" value="AAG"/>
    <property type="match status" value="1"/>
</dbReference>
<dbReference type="FunFam" id="3.10.300.10:FF:000001">
    <property type="entry name" value="Putative 3-methyladenine DNA glycosylase"/>
    <property type="match status" value="1"/>
</dbReference>
<evidence type="ECO:0000256" key="14">
    <source>
        <dbReference type="SAM" id="MobiDB-lite"/>
    </source>
</evidence>
<reference evidence="15" key="1">
    <citation type="submission" date="2021-06" db="EMBL/GenBank/DDBJ databases">
        <authorList>
            <person name="Hodson N. C."/>
            <person name="Mongue J. A."/>
            <person name="Jaron S. K."/>
        </authorList>
    </citation>
    <scope>NUCLEOTIDE SEQUENCE</scope>
</reference>
<comment type="subunit">
    <text evidence="9">Binds MBD1. Binds SSBP1.</text>
</comment>
<comment type="function">
    <text evidence="2">Hydrolysis of the deoxyribose N-glycosidic bond to excise 3-methyladenine, and 7-methylguanine from the damaged DNA polymer formed by alkylation lesions.</text>
</comment>
<dbReference type="Pfam" id="PF02245">
    <property type="entry name" value="Pur_DNA_glyco"/>
    <property type="match status" value="1"/>
</dbReference>
<accession>A0A8J2PRM3</accession>
<dbReference type="PANTHER" id="PTHR10429">
    <property type="entry name" value="DNA-3-METHYLADENINE GLYCOSYLASE"/>
    <property type="match status" value="1"/>
</dbReference>
<keyword evidence="16" id="KW-1185">Reference proteome</keyword>
<comment type="catalytic activity">
    <reaction evidence="1">
        <text>Hydrolysis of alkylated DNA, releasing 3-methyladenine, 3-methylguanine, 7-methylguanine and 7-methyladenine.</text>
        <dbReference type="EC" id="3.2.2.21"/>
    </reaction>
</comment>
<protein>
    <recommendedName>
        <fullName evidence="10">DNA-3-methyladenine glycosylase</fullName>
        <ecNumber evidence="4">3.2.2.21</ecNumber>
    </recommendedName>
    <alternativeName>
        <fullName evidence="11">3-alkyladenine DNA glycosylase</fullName>
    </alternativeName>
    <alternativeName>
        <fullName evidence="8">3-methyladenine DNA glycosidase</fullName>
    </alternativeName>
    <alternativeName>
        <fullName evidence="13">ADPG</fullName>
    </alternativeName>
    <alternativeName>
        <fullName evidence="12">N-methylpurine-DNA glycosylase</fullName>
    </alternativeName>
</protein>
<dbReference type="Proteomes" id="UP000708208">
    <property type="component" value="Unassembled WGS sequence"/>
</dbReference>
<evidence type="ECO:0000313" key="15">
    <source>
        <dbReference type="EMBL" id="CAG7833985.1"/>
    </source>
</evidence>
<dbReference type="PANTHER" id="PTHR10429:SF0">
    <property type="entry name" value="DNA-3-METHYLADENINE GLYCOSYLASE"/>
    <property type="match status" value="1"/>
</dbReference>
<organism evidence="15 16">
    <name type="scientific">Allacma fusca</name>
    <dbReference type="NCBI Taxonomy" id="39272"/>
    <lineage>
        <taxon>Eukaryota</taxon>
        <taxon>Metazoa</taxon>
        <taxon>Ecdysozoa</taxon>
        <taxon>Arthropoda</taxon>
        <taxon>Hexapoda</taxon>
        <taxon>Collembola</taxon>
        <taxon>Symphypleona</taxon>
        <taxon>Sminthuridae</taxon>
        <taxon>Allacma</taxon>
    </lineage>
</organism>
<gene>
    <name evidence="15" type="ORF">AFUS01_LOCUS43537</name>
</gene>
<evidence type="ECO:0000256" key="6">
    <source>
        <dbReference type="ARBA" id="ARBA00022801"/>
    </source>
</evidence>
<evidence type="ECO:0000256" key="11">
    <source>
        <dbReference type="ARBA" id="ARBA00076879"/>
    </source>
</evidence>
<dbReference type="EC" id="3.2.2.21" evidence="4"/>
<keyword evidence="6" id="KW-0378">Hydrolase</keyword>
<evidence type="ECO:0000256" key="4">
    <source>
        <dbReference type="ARBA" id="ARBA00012000"/>
    </source>
</evidence>
<evidence type="ECO:0000256" key="5">
    <source>
        <dbReference type="ARBA" id="ARBA00022763"/>
    </source>
</evidence>
<evidence type="ECO:0000256" key="1">
    <source>
        <dbReference type="ARBA" id="ARBA00000086"/>
    </source>
</evidence>
<evidence type="ECO:0000256" key="9">
    <source>
        <dbReference type="ARBA" id="ARBA00066187"/>
    </source>
</evidence>
<evidence type="ECO:0000256" key="7">
    <source>
        <dbReference type="ARBA" id="ARBA00023204"/>
    </source>
</evidence>
<comment type="caution">
    <text evidence="15">The sequence shown here is derived from an EMBL/GenBank/DDBJ whole genome shotgun (WGS) entry which is preliminary data.</text>
</comment>
<sequence length="268" mass="30001">MRPAMKRGISETRDATASPHFKKLPREFFNQPAVDLSKALLGKVLARKLPNGEVLRGTIVETEAYPGTSLSNHRKRSARNAAMFMEPGTAYVYFTYGMYHCFNISAQEEGGACLLRAVEPLQDYASMRELRDRPAKKKKTETGSGKKSKKPWKLYELANGPGKLCLAFDIDRGSCDKQDLVTSDLMWLENSDNESFQPGNFEVEESKRVGIDSSPPESRNQLWRFLIVDNLAVSTAKPHQRISETAGADEVRCVISGFELQNQAVLFC</sequence>
<evidence type="ECO:0000256" key="13">
    <source>
        <dbReference type="ARBA" id="ARBA00082988"/>
    </source>
</evidence>
<keyword evidence="7" id="KW-0234">DNA repair</keyword>
<name>A0A8J2PRM3_9HEXA</name>
<evidence type="ECO:0000256" key="10">
    <source>
        <dbReference type="ARBA" id="ARBA00068926"/>
    </source>
</evidence>
<comment type="similarity">
    <text evidence="3">Belongs to the DNA glycosylase MPG family.</text>
</comment>
<keyword evidence="5" id="KW-0227">DNA damage</keyword>
<dbReference type="NCBIfam" id="TIGR00567">
    <property type="entry name" value="3mg"/>
    <property type="match status" value="1"/>
</dbReference>
<dbReference type="OrthoDB" id="6353017at2759"/>
<evidence type="ECO:0000256" key="12">
    <source>
        <dbReference type="ARBA" id="ARBA00078171"/>
    </source>
</evidence>
<evidence type="ECO:0000256" key="2">
    <source>
        <dbReference type="ARBA" id="ARBA00002421"/>
    </source>
</evidence>
<dbReference type="AlphaFoldDB" id="A0A8J2PRM3"/>
<proteinExistence type="inferred from homology"/>
<evidence type="ECO:0000256" key="8">
    <source>
        <dbReference type="ARBA" id="ARBA00033426"/>
    </source>
</evidence>
<evidence type="ECO:0000313" key="16">
    <source>
        <dbReference type="Proteomes" id="UP000708208"/>
    </source>
</evidence>
<dbReference type="HAMAP" id="MF_00527">
    <property type="entry name" value="3MGH"/>
    <property type="match status" value="1"/>
</dbReference>
<dbReference type="InterPro" id="IPR003180">
    <property type="entry name" value="MPG"/>
</dbReference>
<feature type="region of interest" description="Disordered" evidence="14">
    <location>
        <begin position="128"/>
        <end position="148"/>
    </location>
</feature>
<dbReference type="EMBL" id="CAJVCH010570075">
    <property type="protein sequence ID" value="CAG7833985.1"/>
    <property type="molecule type" value="Genomic_DNA"/>
</dbReference>